<accession>A0AC35TZR7</accession>
<name>A0AC35TZR7_9BILA</name>
<proteinExistence type="predicted"/>
<dbReference type="Proteomes" id="UP000095286">
    <property type="component" value="Unplaced"/>
</dbReference>
<evidence type="ECO:0000313" key="2">
    <source>
        <dbReference type="WBParaSite" id="RSKR_0000623900.2"/>
    </source>
</evidence>
<dbReference type="WBParaSite" id="RSKR_0000623900.2">
    <property type="protein sequence ID" value="RSKR_0000623900.2"/>
    <property type="gene ID" value="RSKR_0000623900"/>
</dbReference>
<sequence length="1411" mass="159634">MSTPALEQQELQTRPIMSMHGPSKSLDSTFVRNGQRSPIINQESSDNMCMLEDSSGDEASFEDIKSPHSDTDQTYSLIDIKSLGNTLENGHFDCPDEPEAKAPSLPGRPNGSVMIPSVSIDEPSHSPDLSELLRTASTKPSLFNKRDEKCRSQIFESSFKSPKQYLSSSTCNLADLSDGINEVDAEFEGLPGPSNFNGARKFSFIPDEVTHQLNSNNKDNLKHAFKRQNFTSKFRTLQGGVTKNGSKGKLVGKDKSIVKPAKTGAFSLFNKFKQQKDPVTSLIKQTGAPKPATISGATSSRITASLKEVSAGDHRYSTLPEAKKNKSSVELQAIGSNLIEDRKWLSLPDLAKWQGKPISLESLKLEPKLKPGFSEPRNLCRLENDVYVCYLDSPNSAYCPLEAYYNSLAPSPPDSFFLFSTPAYVPTGVICNNNLDSVSLNTTTLSYDNGNQKIKVDPKIMTTKHDDPSFFFGGVKKAPKYSSFGFLEDFIRHKIVKRISERKYCREKTKMVKASSVDIDNRLPDAMKSAIGQAITPTGSLKAKQRDSRTSISEHKISVSSSFIEQKMAVIGEEMLQCERWAHLFSSWAPEDISWRKMPACKKLSTSESKKQNIIREFISTERNHCYVLIILQQYFYANLKKERIFVNDTDMPFIAPAVIETLLKFHLELCQKLKNRMEENVVIDTISDIVLGEMKNEAVIGNVIKAYTDFCSSKEESKRLFNFNKTKSQKFKDYVHRYDSDPKYKAKDFKSCLDLVAHRLTKYPLLLDAIMKAEKNEMLKEEAGLAAEAARQLTSQVDDDLNKCEINKRWDSIRQSVDRNSVGQFEGATFTLHDLLFQDPNDPRKVLCIGKVTYKALNGSKNDLILVLFDDILVFFLCKNSKVYFFDLDQHQAIFGIEKTLVRVIERQNSIAIVYNDKANMDMTTVSFSNKADLEQWTTALLTAKKQPIGYVRKAPNNATGCYMDRVLTNTSATDLHSFGLDGETLQKYNIWWAVTEKLFAKRQLDDEIFGKYVVDRISWFQELKKHIVTMPFAKARQIPLKTMQALYDKFDELNRVKITDGEEYVAVMKKLEKEDVKALFDSWNGIFGKDDSDDSDCSSSRGKCVKRVSTYGGEGDKARRKDIVDKIRRHTTVPEIKSELRGIYPTSGDLATFAAIKGDASRKAAEMVLSENILMRSELIKLRNDLAKAELQKEAIKNSKGADFFSNTDEMEKLRTKNNEVFERERKFYIMQEKWTREAEEREEACRKRVEEREEACRKLIEEHEEAHKKREQTILLREADIDEKWLAAYKNRGNPSNTIYSDSDFPTSPLTPDPEMTGLPGPGIYEQPISKPLSHSKDGLRPHLSSSRSDLTRSASALSKNHKLGTHFLFHNHSDNTQQPSSNPTTSSKQLMSLVSKSETVTTKTKKK</sequence>
<evidence type="ECO:0000313" key="1">
    <source>
        <dbReference type="Proteomes" id="UP000095286"/>
    </source>
</evidence>
<organism evidence="1 2">
    <name type="scientific">Rhabditophanes sp. KR3021</name>
    <dbReference type="NCBI Taxonomy" id="114890"/>
    <lineage>
        <taxon>Eukaryota</taxon>
        <taxon>Metazoa</taxon>
        <taxon>Ecdysozoa</taxon>
        <taxon>Nematoda</taxon>
        <taxon>Chromadorea</taxon>
        <taxon>Rhabditida</taxon>
        <taxon>Tylenchina</taxon>
        <taxon>Panagrolaimomorpha</taxon>
        <taxon>Strongyloidoidea</taxon>
        <taxon>Alloionematidae</taxon>
        <taxon>Rhabditophanes</taxon>
    </lineage>
</organism>
<reference evidence="2" key="1">
    <citation type="submission" date="2016-11" db="UniProtKB">
        <authorList>
            <consortium name="WormBaseParasite"/>
        </authorList>
    </citation>
    <scope>IDENTIFICATION</scope>
    <source>
        <strain evidence="2">KR3021</strain>
    </source>
</reference>
<protein>
    <submittedName>
        <fullName evidence="2">DH domain-containing protein</fullName>
    </submittedName>
</protein>